<dbReference type="GO" id="GO:0098609">
    <property type="term" value="P:cell-cell adhesion"/>
    <property type="evidence" value="ECO:0007669"/>
    <property type="project" value="TreeGrafter"/>
</dbReference>
<keyword evidence="9" id="KW-1185">Reference proteome</keyword>
<dbReference type="GO" id="GO:0005911">
    <property type="term" value="C:cell-cell junction"/>
    <property type="evidence" value="ECO:0007669"/>
    <property type="project" value="TreeGrafter"/>
</dbReference>
<evidence type="ECO:0000256" key="2">
    <source>
        <dbReference type="ARBA" id="ARBA00023136"/>
    </source>
</evidence>
<keyword evidence="2" id="KW-0472">Membrane</keyword>
<dbReference type="GO" id="GO:0005886">
    <property type="term" value="C:plasma membrane"/>
    <property type="evidence" value="ECO:0007669"/>
    <property type="project" value="TreeGrafter"/>
</dbReference>
<dbReference type="SUPFAM" id="SSF48726">
    <property type="entry name" value="Immunoglobulin"/>
    <property type="match status" value="3"/>
</dbReference>
<protein>
    <recommendedName>
        <fullName evidence="7">Ig-like domain-containing protein</fullName>
    </recommendedName>
</protein>
<keyword evidence="4" id="KW-0325">Glycoprotein</keyword>
<comment type="caution">
    <text evidence="8">The sequence shown here is derived from an EMBL/GenBank/DDBJ whole genome shotgun (WGS) entry which is preliminary data.</text>
</comment>
<feature type="domain" description="Ig-like" evidence="7">
    <location>
        <begin position="1"/>
        <end position="95"/>
    </location>
</feature>
<evidence type="ECO:0000256" key="3">
    <source>
        <dbReference type="ARBA" id="ARBA00023157"/>
    </source>
</evidence>
<keyword evidence="3" id="KW-1015">Disulfide bond</keyword>
<dbReference type="PANTHER" id="PTHR11640:SF155">
    <property type="entry name" value="IG-LIKE DOMAIN-CONTAINING PROTEIN"/>
    <property type="match status" value="1"/>
</dbReference>
<dbReference type="GO" id="GO:0050839">
    <property type="term" value="F:cell adhesion molecule binding"/>
    <property type="evidence" value="ECO:0007669"/>
    <property type="project" value="TreeGrafter"/>
</dbReference>
<dbReference type="InterPro" id="IPR036179">
    <property type="entry name" value="Ig-like_dom_sf"/>
</dbReference>
<evidence type="ECO:0000259" key="7">
    <source>
        <dbReference type="PROSITE" id="PS50835"/>
    </source>
</evidence>
<evidence type="ECO:0000256" key="4">
    <source>
        <dbReference type="ARBA" id="ARBA00023180"/>
    </source>
</evidence>
<evidence type="ECO:0000256" key="1">
    <source>
        <dbReference type="ARBA" id="ARBA00004479"/>
    </source>
</evidence>
<dbReference type="PROSITE" id="PS50835">
    <property type="entry name" value="IG_LIKE"/>
    <property type="match status" value="1"/>
</dbReference>
<dbReference type="PANTHER" id="PTHR11640">
    <property type="entry name" value="NEPHRIN"/>
    <property type="match status" value="1"/>
</dbReference>
<proteinExistence type="predicted"/>
<accession>A0AAD9NTS5</accession>
<evidence type="ECO:0000256" key="6">
    <source>
        <dbReference type="SAM" id="MobiDB-lite"/>
    </source>
</evidence>
<dbReference type="InterPro" id="IPR013783">
    <property type="entry name" value="Ig-like_fold"/>
</dbReference>
<comment type="subcellular location">
    <subcellularLocation>
        <location evidence="1">Membrane</location>
        <topology evidence="1">Single-pass type I membrane protein</topology>
    </subcellularLocation>
</comment>
<dbReference type="AlphaFoldDB" id="A0AAD9NTS5"/>
<dbReference type="Proteomes" id="UP001209878">
    <property type="component" value="Unassembled WGS sequence"/>
</dbReference>
<dbReference type="EMBL" id="JAODUO010000444">
    <property type="protein sequence ID" value="KAK2180401.1"/>
    <property type="molecule type" value="Genomic_DNA"/>
</dbReference>
<name>A0AAD9NTS5_RIDPI</name>
<evidence type="ECO:0000313" key="9">
    <source>
        <dbReference type="Proteomes" id="UP001209878"/>
    </source>
</evidence>
<evidence type="ECO:0000313" key="8">
    <source>
        <dbReference type="EMBL" id="KAK2180401.1"/>
    </source>
</evidence>
<dbReference type="InterPro" id="IPR007110">
    <property type="entry name" value="Ig-like_dom"/>
</dbReference>
<gene>
    <name evidence="8" type="ORF">NP493_444g01025</name>
</gene>
<sequence>MMNVRESLVLECEFSTEYFYLFDNPVLWMKTQQDEATYVNLMSNINQPFADTGRFEVSFTPLPPRYRLELVIVDLSLEDSGNYTCEVRGRESTILGQVTHQIYVRAPVEKVYIANSNSTATPSELMTTTDGDTAQTMASKRGLTFIEGRPGMLRCTSEGGYPAPDMLIYIGKHDITTNFSLVHRARMTGQKGLRVMSYTTERVSTRLLARPDFDGRKLQCIVTVPGLSANITTVKLKVKYTPVIRCYSTKAYLRDKSVALRCEVKAKPGLTSLYWVIDDKGTKVSEGQVIDEYWTLVVDKGNGLLETQLFLRYAKASSFRTYTVVARNGIGVAKNDVELVRGYRAPHQIYGDNGQNTRERRPSRGYSKWPSGGAATRQLDLLTCLGASVLLLACVAWR</sequence>
<keyword evidence="5" id="KW-0393">Immunoglobulin domain</keyword>
<reference evidence="8" key="1">
    <citation type="journal article" date="2023" name="Mol. Biol. Evol.">
        <title>Third-Generation Sequencing Reveals the Adaptive Role of the Epigenome in Three Deep-Sea Polychaetes.</title>
        <authorList>
            <person name="Perez M."/>
            <person name="Aroh O."/>
            <person name="Sun Y."/>
            <person name="Lan Y."/>
            <person name="Juniper S.K."/>
            <person name="Young C.R."/>
            <person name="Angers B."/>
            <person name="Qian P.Y."/>
        </authorList>
    </citation>
    <scope>NUCLEOTIDE SEQUENCE</scope>
    <source>
        <strain evidence="8">R07B-5</strain>
    </source>
</reference>
<dbReference type="Gene3D" id="2.60.40.10">
    <property type="entry name" value="Immunoglobulins"/>
    <property type="match status" value="3"/>
</dbReference>
<dbReference type="InterPro" id="IPR051275">
    <property type="entry name" value="Cell_adhesion_signaling"/>
</dbReference>
<organism evidence="8 9">
    <name type="scientific">Ridgeia piscesae</name>
    <name type="common">Tubeworm</name>
    <dbReference type="NCBI Taxonomy" id="27915"/>
    <lineage>
        <taxon>Eukaryota</taxon>
        <taxon>Metazoa</taxon>
        <taxon>Spiralia</taxon>
        <taxon>Lophotrochozoa</taxon>
        <taxon>Annelida</taxon>
        <taxon>Polychaeta</taxon>
        <taxon>Sedentaria</taxon>
        <taxon>Canalipalpata</taxon>
        <taxon>Sabellida</taxon>
        <taxon>Siboglinidae</taxon>
        <taxon>Ridgeia</taxon>
    </lineage>
</organism>
<dbReference type="Pfam" id="PF07686">
    <property type="entry name" value="V-set"/>
    <property type="match status" value="1"/>
</dbReference>
<dbReference type="InterPro" id="IPR013106">
    <property type="entry name" value="Ig_V-set"/>
</dbReference>
<feature type="region of interest" description="Disordered" evidence="6">
    <location>
        <begin position="349"/>
        <end position="372"/>
    </location>
</feature>
<evidence type="ECO:0000256" key="5">
    <source>
        <dbReference type="ARBA" id="ARBA00023319"/>
    </source>
</evidence>